<evidence type="ECO:0000313" key="7">
    <source>
        <dbReference type="EMBL" id="KAK4813751.1"/>
    </source>
</evidence>
<dbReference type="GO" id="GO:0005762">
    <property type="term" value="C:mitochondrial large ribosomal subunit"/>
    <property type="evidence" value="ECO:0007669"/>
    <property type="project" value="TreeGrafter"/>
</dbReference>
<evidence type="ECO:0000256" key="6">
    <source>
        <dbReference type="SAM" id="MobiDB-lite"/>
    </source>
</evidence>
<comment type="caution">
    <text evidence="7">The sequence shown here is derived from an EMBL/GenBank/DDBJ whole genome shotgun (WGS) entry which is preliminary data.</text>
</comment>
<evidence type="ECO:0000256" key="1">
    <source>
        <dbReference type="ARBA" id="ARBA00008760"/>
    </source>
</evidence>
<evidence type="ECO:0000256" key="2">
    <source>
        <dbReference type="ARBA" id="ARBA00022980"/>
    </source>
</evidence>
<sequence>MPLHRYAPRLWPALRLREGICARLPEHYLAALRDDTPPTPVHWRPLGVRYRRNPRTGERERVQDVPVPVYLPPAAHEGLWGGEGWIRGFRYARNDKVSASAFPCPGPRRPAGEPRATGACWQRPPASPCGTGPGRGRPARPLLSTRLPKTWKPQLFDRQFYSEILDATLTITVTMRTLDLIDEAYGFDFYILKTPKADMCSKLGMDLKRTMLLRLARRDPKLHPDDPARREAIYNKYQEFVIPEEEAEWVGLSLEEAIEKQRLLEKKDPVPLFKVYAEELVNQLQEQALQKHSEVRDKHRACRMGLV</sequence>
<dbReference type="PANTHER" id="PTHR13528:SF2">
    <property type="entry name" value="LARGE RIBOSOMAL SUBUNIT PROTEIN BL28M"/>
    <property type="match status" value="1"/>
</dbReference>
<dbReference type="SUPFAM" id="SSF143800">
    <property type="entry name" value="L28p-like"/>
    <property type="match status" value="1"/>
</dbReference>
<keyword evidence="2" id="KW-0689">Ribosomal protein</keyword>
<dbReference type="GO" id="GO:0003735">
    <property type="term" value="F:structural constituent of ribosome"/>
    <property type="evidence" value="ECO:0007669"/>
    <property type="project" value="InterPro"/>
</dbReference>
<comment type="similarity">
    <text evidence="1">Belongs to the bacterial ribosomal protein bL28 family.</text>
</comment>
<gene>
    <name evidence="7" type="ORF">QYF61_025231</name>
</gene>
<dbReference type="AlphaFoldDB" id="A0AAN7RYZ4"/>
<keyword evidence="3" id="KW-0687">Ribonucleoprotein</keyword>
<dbReference type="InterPro" id="IPR026569">
    <property type="entry name" value="Ribosomal_bL28"/>
</dbReference>
<dbReference type="PANTHER" id="PTHR13528">
    <property type="entry name" value="39S RIBOSOMAL PROTEIN L28, MITOCHONDRIAL"/>
    <property type="match status" value="1"/>
</dbReference>
<protein>
    <recommendedName>
        <fullName evidence="4">Large ribosomal subunit protein bL28m</fullName>
    </recommendedName>
    <alternativeName>
        <fullName evidence="5">39S ribosomal protein L28, mitochondrial</fullName>
    </alternativeName>
</protein>
<dbReference type="Proteomes" id="UP001333110">
    <property type="component" value="Unassembled WGS sequence"/>
</dbReference>
<dbReference type="InterPro" id="IPR034704">
    <property type="entry name" value="Ribosomal_bL28/bL31-like_sf"/>
</dbReference>
<keyword evidence="8" id="KW-1185">Reference proteome</keyword>
<evidence type="ECO:0000256" key="5">
    <source>
        <dbReference type="ARBA" id="ARBA00035538"/>
    </source>
</evidence>
<evidence type="ECO:0000256" key="3">
    <source>
        <dbReference type="ARBA" id="ARBA00023274"/>
    </source>
</evidence>
<name>A0AAN7RYZ4_MYCAM</name>
<feature type="region of interest" description="Disordered" evidence="6">
    <location>
        <begin position="102"/>
        <end position="143"/>
    </location>
</feature>
<reference evidence="7 8" key="1">
    <citation type="journal article" date="2023" name="J. Hered.">
        <title>Chromosome-level genome of the wood stork (Mycteria americana) provides insight into avian chromosome evolution.</title>
        <authorList>
            <person name="Flamio R. Jr."/>
            <person name="Ramstad K.M."/>
        </authorList>
    </citation>
    <scope>NUCLEOTIDE SEQUENCE [LARGE SCALE GENOMIC DNA]</scope>
    <source>
        <strain evidence="7">JAX WOST 10</strain>
    </source>
</reference>
<dbReference type="EMBL" id="JAUNZN010000012">
    <property type="protein sequence ID" value="KAK4813751.1"/>
    <property type="molecule type" value="Genomic_DNA"/>
</dbReference>
<evidence type="ECO:0000256" key="4">
    <source>
        <dbReference type="ARBA" id="ARBA00035269"/>
    </source>
</evidence>
<evidence type="ECO:0000313" key="8">
    <source>
        <dbReference type="Proteomes" id="UP001333110"/>
    </source>
</evidence>
<organism evidence="7 8">
    <name type="scientific">Mycteria americana</name>
    <name type="common">Wood stork</name>
    <dbReference type="NCBI Taxonomy" id="33587"/>
    <lineage>
        <taxon>Eukaryota</taxon>
        <taxon>Metazoa</taxon>
        <taxon>Chordata</taxon>
        <taxon>Craniata</taxon>
        <taxon>Vertebrata</taxon>
        <taxon>Euteleostomi</taxon>
        <taxon>Archelosauria</taxon>
        <taxon>Archosauria</taxon>
        <taxon>Dinosauria</taxon>
        <taxon>Saurischia</taxon>
        <taxon>Theropoda</taxon>
        <taxon>Coelurosauria</taxon>
        <taxon>Aves</taxon>
        <taxon>Neognathae</taxon>
        <taxon>Neoaves</taxon>
        <taxon>Aequornithes</taxon>
        <taxon>Ciconiiformes</taxon>
        <taxon>Ciconiidae</taxon>
        <taxon>Mycteria</taxon>
    </lineage>
</organism>
<accession>A0AAN7RYZ4</accession>
<proteinExistence type="inferred from homology"/>